<organism evidence="2 3">
    <name type="scientific">Parapedobacter deserti</name>
    <dbReference type="NCBI Taxonomy" id="1912957"/>
    <lineage>
        <taxon>Bacteria</taxon>
        <taxon>Pseudomonadati</taxon>
        <taxon>Bacteroidota</taxon>
        <taxon>Sphingobacteriia</taxon>
        <taxon>Sphingobacteriales</taxon>
        <taxon>Sphingobacteriaceae</taxon>
        <taxon>Parapedobacter</taxon>
    </lineage>
</organism>
<dbReference type="InterPro" id="IPR024775">
    <property type="entry name" value="DinB-like"/>
</dbReference>
<dbReference type="Proteomes" id="UP001595526">
    <property type="component" value="Unassembled WGS sequence"/>
</dbReference>
<gene>
    <name evidence="2" type="ORF">ACFOET_10620</name>
</gene>
<name>A0ABV7JLH5_9SPHI</name>
<dbReference type="RefSeq" id="WP_379022348.1">
    <property type="nucleotide sequence ID" value="NZ_JBHRTA010000030.1"/>
</dbReference>
<dbReference type="InterPro" id="IPR034660">
    <property type="entry name" value="DinB/YfiT-like"/>
</dbReference>
<dbReference type="SUPFAM" id="SSF109854">
    <property type="entry name" value="DinB/YfiT-like putative metalloenzymes"/>
    <property type="match status" value="1"/>
</dbReference>
<evidence type="ECO:0000313" key="2">
    <source>
        <dbReference type="EMBL" id="MFC3198062.1"/>
    </source>
</evidence>
<protein>
    <submittedName>
        <fullName evidence="2">DinB family protein</fullName>
    </submittedName>
</protein>
<evidence type="ECO:0000259" key="1">
    <source>
        <dbReference type="Pfam" id="PF12867"/>
    </source>
</evidence>
<accession>A0ABV7JLH5</accession>
<feature type="domain" description="DinB-like" evidence="1">
    <location>
        <begin position="16"/>
        <end position="166"/>
    </location>
</feature>
<proteinExistence type="predicted"/>
<sequence length="181" mass="21059">MEIPPGNNVARCLLAQFKISFQLLSYHLDSLSVDECLWQPSKKGIYLKQVNADTWAGTLPESEAYEVGPPNIAWLIWHIDYWWSMVINHSFGNAALNKDEVIWQSSIEKITNRFETLKEEWIERVNSLSSDDLESHRYSRWPIADCPFSDIAAWLNLELMKNAAEIGYIRFLYASREEKVM</sequence>
<reference evidence="3" key="1">
    <citation type="journal article" date="2019" name="Int. J. Syst. Evol. Microbiol.">
        <title>The Global Catalogue of Microorganisms (GCM) 10K type strain sequencing project: providing services to taxonomists for standard genome sequencing and annotation.</title>
        <authorList>
            <consortium name="The Broad Institute Genomics Platform"/>
            <consortium name="The Broad Institute Genome Sequencing Center for Infectious Disease"/>
            <person name="Wu L."/>
            <person name="Ma J."/>
        </authorList>
    </citation>
    <scope>NUCLEOTIDE SEQUENCE [LARGE SCALE GENOMIC DNA]</scope>
    <source>
        <strain evidence="3">KCTC 52416</strain>
    </source>
</reference>
<keyword evidence="3" id="KW-1185">Reference proteome</keyword>
<dbReference type="Pfam" id="PF12867">
    <property type="entry name" value="DinB_2"/>
    <property type="match status" value="1"/>
</dbReference>
<comment type="caution">
    <text evidence="2">The sequence shown here is derived from an EMBL/GenBank/DDBJ whole genome shotgun (WGS) entry which is preliminary data.</text>
</comment>
<dbReference type="EMBL" id="JBHRTA010000030">
    <property type="protein sequence ID" value="MFC3198062.1"/>
    <property type="molecule type" value="Genomic_DNA"/>
</dbReference>
<evidence type="ECO:0000313" key="3">
    <source>
        <dbReference type="Proteomes" id="UP001595526"/>
    </source>
</evidence>